<dbReference type="PANTHER" id="PTHR30614">
    <property type="entry name" value="MEMBRANE COMPONENT OF AMINO ACID ABC TRANSPORTER"/>
    <property type="match status" value="1"/>
</dbReference>
<dbReference type="AlphaFoldDB" id="A0A6S7BIX0"/>
<keyword evidence="8 9" id="KW-0472">Membrane</keyword>
<evidence type="ECO:0000259" key="10">
    <source>
        <dbReference type="PROSITE" id="PS50928"/>
    </source>
</evidence>
<evidence type="ECO:0000256" key="4">
    <source>
        <dbReference type="ARBA" id="ARBA00022475"/>
    </source>
</evidence>
<dbReference type="EMBL" id="CADIKM010000044">
    <property type="protein sequence ID" value="CAB3801775.1"/>
    <property type="molecule type" value="Genomic_DNA"/>
</dbReference>
<gene>
    <name evidence="11" type="primary">yecS_2</name>
    <name evidence="11" type="ORF">LMG28138_05064</name>
</gene>
<evidence type="ECO:0000256" key="1">
    <source>
        <dbReference type="ARBA" id="ARBA00004429"/>
    </source>
</evidence>
<protein>
    <submittedName>
        <fullName evidence="11">L-cystine transport system permease protein YecS</fullName>
    </submittedName>
</protein>
<keyword evidence="5 9" id="KW-0812">Transmembrane</keyword>
<evidence type="ECO:0000313" key="11">
    <source>
        <dbReference type="EMBL" id="CAB3801775.1"/>
    </source>
</evidence>
<dbReference type="PROSITE" id="PS50928">
    <property type="entry name" value="ABC_TM1"/>
    <property type="match status" value="1"/>
</dbReference>
<dbReference type="CDD" id="cd06261">
    <property type="entry name" value="TM_PBP2"/>
    <property type="match status" value="1"/>
</dbReference>
<dbReference type="Proteomes" id="UP000494115">
    <property type="component" value="Unassembled WGS sequence"/>
</dbReference>
<keyword evidence="3 9" id="KW-0813">Transport</keyword>
<dbReference type="GO" id="GO:0022857">
    <property type="term" value="F:transmembrane transporter activity"/>
    <property type="evidence" value="ECO:0007669"/>
    <property type="project" value="InterPro"/>
</dbReference>
<dbReference type="GO" id="GO:0043190">
    <property type="term" value="C:ATP-binding cassette (ABC) transporter complex"/>
    <property type="evidence" value="ECO:0007669"/>
    <property type="project" value="InterPro"/>
</dbReference>
<dbReference type="SUPFAM" id="SSF161098">
    <property type="entry name" value="MetI-like"/>
    <property type="match status" value="1"/>
</dbReference>
<dbReference type="InterPro" id="IPR000515">
    <property type="entry name" value="MetI-like"/>
</dbReference>
<comment type="subcellular location">
    <subcellularLocation>
        <location evidence="1">Cell inner membrane</location>
        <topology evidence="1">Multi-pass membrane protein</topology>
    </subcellularLocation>
    <subcellularLocation>
        <location evidence="9">Cell membrane</location>
        <topology evidence="9">Multi-pass membrane protein</topology>
    </subcellularLocation>
</comment>
<evidence type="ECO:0000256" key="9">
    <source>
        <dbReference type="RuleBase" id="RU363032"/>
    </source>
</evidence>
<dbReference type="InterPro" id="IPR010065">
    <property type="entry name" value="AA_ABC_transptr_permease_3TM"/>
</dbReference>
<comment type="similarity">
    <text evidence="2">Belongs to the binding-protein-dependent transport system permease family. HisMQ subfamily.</text>
</comment>
<evidence type="ECO:0000313" key="12">
    <source>
        <dbReference type="Proteomes" id="UP000494115"/>
    </source>
</evidence>
<reference evidence="11 12" key="1">
    <citation type="submission" date="2020-04" db="EMBL/GenBank/DDBJ databases">
        <authorList>
            <person name="De Canck E."/>
        </authorList>
    </citation>
    <scope>NUCLEOTIDE SEQUENCE [LARGE SCALE GENOMIC DNA]</scope>
    <source>
        <strain evidence="11 12">LMG 28138</strain>
    </source>
</reference>
<evidence type="ECO:0000256" key="6">
    <source>
        <dbReference type="ARBA" id="ARBA00022970"/>
    </source>
</evidence>
<feature type="transmembrane region" description="Helical" evidence="9">
    <location>
        <begin position="71"/>
        <end position="95"/>
    </location>
</feature>
<dbReference type="Pfam" id="PF00528">
    <property type="entry name" value="BPD_transp_1"/>
    <property type="match status" value="1"/>
</dbReference>
<organism evidence="11 12">
    <name type="scientific">Pararobbsia alpina</name>
    <dbReference type="NCBI Taxonomy" id="621374"/>
    <lineage>
        <taxon>Bacteria</taxon>
        <taxon>Pseudomonadati</taxon>
        <taxon>Pseudomonadota</taxon>
        <taxon>Betaproteobacteria</taxon>
        <taxon>Burkholderiales</taxon>
        <taxon>Burkholderiaceae</taxon>
        <taxon>Pararobbsia</taxon>
    </lineage>
</organism>
<dbReference type="InterPro" id="IPR035906">
    <property type="entry name" value="MetI-like_sf"/>
</dbReference>
<dbReference type="InterPro" id="IPR043429">
    <property type="entry name" value="ArtM/GltK/GlnP/TcyL/YhdX-like"/>
</dbReference>
<feature type="transmembrane region" description="Helical" evidence="9">
    <location>
        <begin position="12"/>
        <end position="36"/>
    </location>
</feature>
<keyword evidence="4" id="KW-1003">Cell membrane</keyword>
<dbReference type="RefSeq" id="WP_246257911.1">
    <property type="nucleotide sequence ID" value="NZ_CADIKM010000044.1"/>
</dbReference>
<evidence type="ECO:0000256" key="2">
    <source>
        <dbReference type="ARBA" id="ARBA00010072"/>
    </source>
</evidence>
<dbReference type="Gene3D" id="1.10.3720.10">
    <property type="entry name" value="MetI-like"/>
    <property type="match status" value="1"/>
</dbReference>
<evidence type="ECO:0000256" key="8">
    <source>
        <dbReference type="ARBA" id="ARBA00023136"/>
    </source>
</evidence>
<feature type="transmembrane region" description="Helical" evidence="9">
    <location>
        <begin position="174"/>
        <end position="196"/>
    </location>
</feature>
<dbReference type="NCBIfam" id="TIGR01726">
    <property type="entry name" value="HEQRo_perm_3TM"/>
    <property type="match status" value="1"/>
</dbReference>
<accession>A0A6S7BIX0</accession>
<keyword evidence="7 9" id="KW-1133">Transmembrane helix</keyword>
<evidence type="ECO:0000256" key="3">
    <source>
        <dbReference type="ARBA" id="ARBA00022448"/>
    </source>
</evidence>
<dbReference type="PANTHER" id="PTHR30614:SF0">
    <property type="entry name" value="L-CYSTINE TRANSPORT SYSTEM PERMEASE PROTEIN TCYL"/>
    <property type="match status" value="1"/>
</dbReference>
<keyword evidence="12" id="KW-1185">Reference proteome</keyword>
<feature type="domain" description="ABC transmembrane type-1" evidence="10">
    <location>
        <begin position="16"/>
        <end position="204"/>
    </location>
</feature>
<name>A0A6S7BIX0_9BURK</name>
<dbReference type="GO" id="GO:0006865">
    <property type="term" value="P:amino acid transport"/>
    <property type="evidence" value="ECO:0007669"/>
    <property type="project" value="UniProtKB-KW"/>
</dbReference>
<sequence>MMNNLITILPSYGAAVLVTLEVSVLAALLGVAGGFVINALRLRFTRSLALPYGFFIWLIRGTPYLSQLVVIYFGLPALGVTLSAVQATIVSLTLYSSAYFAEIFRAAWNSVPHGQLEAAQVFGISRWARFRAIECPQAAAFAIPLLANQVILVIKESSVASVITVPELTMTASGIVSATYTYIGPYALLIVAYWLLTQAVSLLAEQVSARIPFLRKTS</sequence>
<evidence type="ECO:0000256" key="7">
    <source>
        <dbReference type="ARBA" id="ARBA00022989"/>
    </source>
</evidence>
<proteinExistence type="inferred from homology"/>
<evidence type="ECO:0000256" key="5">
    <source>
        <dbReference type="ARBA" id="ARBA00022692"/>
    </source>
</evidence>
<keyword evidence="6" id="KW-0029">Amino-acid transport</keyword>